<feature type="region of interest" description="Disordered" evidence="1">
    <location>
        <begin position="81"/>
        <end position="115"/>
    </location>
</feature>
<protein>
    <submittedName>
        <fullName evidence="2">Uncharacterized protein</fullName>
    </submittedName>
</protein>
<comment type="caution">
    <text evidence="2">The sequence shown here is derived from an EMBL/GenBank/DDBJ whole genome shotgun (WGS) entry which is preliminary data.</text>
</comment>
<organism evidence="2 3">
    <name type="scientific">Rhipicephalus sanguineus</name>
    <name type="common">Brown dog tick</name>
    <name type="synonym">Ixodes sanguineus</name>
    <dbReference type="NCBI Taxonomy" id="34632"/>
    <lineage>
        <taxon>Eukaryota</taxon>
        <taxon>Metazoa</taxon>
        <taxon>Ecdysozoa</taxon>
        <taxon>Arthropoda</taxon>
        <taxon>Chelicerata</taxon>
        <taxon>Arachnida</taxon>
        <taxon>Acari</taxon>
        <taxon>Parasitiformes</taxon>
        <taxon>Ixodida</taxon>
        <taxon>Ixodoidea</taxon>
        <taxon>Ixodidae</taxon>
        <taxon>Rhipicephalinae</taxon>
        <taxon>Rhipicephalus</taxon>
        <taxon>Rhipicephalus</taxon>
    </lineage>
</organism>
<proteinExistence type="predicted"/>
<dbReference type="EMBL" id="JABSTV010001252">
    <property type="protein sequence ID" value="KAH7947371.1"/>
    <property type="molecule type" value="Genomic_DNA"/>
</dbReference>
<evidence type="ECO:0000313" key="2">
    <source>
        <dbReference type="EMBL" id="KAH7947371.1"/>
    </source>
</evidence>
<reference evidence="2" key="2">
    <citation type="submission" date="2021-09" db="EMBL/GenBank/DDBJ databases">
        <authorList>
            <person name="Jia N."/>
            <person name="Wang J."/>
            <person name="Shi W."/>
            <person name="Du L."/>
            <person name="Sun Y."/>
            <person name="Zhan W."/>
            <person name="Jiang J."/>
            <person name="Wang Q."/>
            <person name="Zhang B."/>
            <person name="Ji P."/>
            <person name="Sakyi L.B."/>
            <person name="Cui X."/>
            <person name="Yuan T."/>
            <person name="Jiang B."/>
            <person name="Yang W."/>
            <person name="Lam T.T.-Y."/>
            <person name="Chang Q."/>
            <person name="Ding S."/>
            <person name="Wang X."/>
            <person name="Zhu J."/>
            <person name="Ruan X."/>
            <person name="Zhao L."/>
            <person name="Wei J."/>
            <person name="Que T."/>
            <person name="Du C."/>
            <person name="Cheng J."/>
            <person name="Dai P."/>
            <person name="Han X."/>
            <person name="Huang E."/>
            <person name="Gao Y."/>
            <person name="Liu J."/>
            <person name="Shao H."/>
            <person name="Ye R."/>
            <person name="Li L."/>
            <person name="Wei W."/>
            <person name="Wang X."/>
            <person name="Wang C."/>
            <person name="Huo Q."/>
            <person name="Li W."/>
            <person name="Guo W."/>
            <person name="Chen H."/>
            <person name="Chen S."/>
            <person name="Zhou L."/>
            <person name="Zhou L."/>
            <person name="Ni X."/>
            <person name="Tian J."/>
            <person name="Zhou Y."/>
            <person name="Sheng Y."/>
            <person name="Liu T."/>
            <person name="Pan Y."/>
            <person name="Xia L."/>
            <person name="Li J."/>
            <person name="Zhao F."/>
            <person name="Cao W."/>
        </authorList>
    </citation>
    <scope>NUCLEOTIDE SEQUENCE</scope>
    <source>
        <strain evidence="2">Rsan-2018</strain>
        <tissue evidence="2">Larvae</tissue>
    </source>
</reference>
<dbReference type="Proteomes" id="UP000821837">
    <property type="component" value="Chromosome 6"/>
</dbReference>
<gene>
    <name evidence="2" type="ORF">HPB52_010986</name>
</gene>
<feature type="compositionally biased region" description="Polar residues" evidence="1">
    <location>
        <begin position="87"/>
        <end position="96"/>
    </location>
</feature>
<evidence type="ECO:0000256" key="1">
    <source>
        <dbReference type="SAM" id="MobiDB-lite"/>
    </source>
</evidence>
<accession>A0A9D4SSD0</accession>
<name>A0A9D4SSD0_RHISA</name>
<dbReference type="AlphaFoldDB" id="A0A9D4SSD0"/>
<evidence type="ECO:0000313" key="3">
    <source>
        <dbReference type="Proteomes" id="UP000821837"/>
    </source>
</evidence>
<feature type="region of interest" description="Disordered" evidence="1">
    <location>
        <begin position="136"/>
        <end position="159"/>
    </location>
</feature>
<sequence length="159" mass="16626">MVKAYVLYYIYSFYVECKQRAALPPVIAPAVFVGSAGGGTAGGQEPEVILIKDSSATTINPSTGGRSVTHVREVIRVSGAEMALSPSPATTQNDVNVPTRPSGGTSVEVKTPSASNESLFVRSRRQSQQALEVPDAVFPAVRTSDGAVAGPSRPRHGAR</sequence>
<reference evidence="2" key="1">
    <citation type="journal article" date="2020" name="Cell">
        <title>Large-Scale Comparative Analyses of Tick Genomes Elucidate Their Genetic Diversity and Vector Capacities.</title>
        <authorList>
            <consortium name="Tick Genome and Microbiome Consortium (TIGMIC)"/>
            <person name="Jia N."/>
            <person name="Wang J."/>
            <person name="Shi W."/>
            <person name="Du L."/>
            <person name="Sun Y."/>
            <person name="Zhan W."/>
            <person name="Jiang J.F."/>
            <person name="Wang Q."/>
            <person name="Zhang B."/>
            <person name="Ji P."/>
            <person name="Bell-Sakyi L."/>
            <person name="Cui X.M."/>
            <person name="Yuan T.T."/>
            <person name="Jiang B.G."/>
            <person name="Yang W.F."/>
            <person name="Lam T.T."/>
            <person name="Chang Q.C."/>
            <person name="Ding S.J."/>
            <person name="Wang X.J."/>
            <person name="Zhu J.G."/>
            <person name="Ruan X.D."/>
            <person name="Zhao L."/>
            <person name="Wei J.T."/>
            <person name="Ye R.Z."/>
            <person name="Que T.C."/>
            <person name="Du C.H."/>
            <person name="Zhou Y.H."/>
            <person name="Cheng J.X."/>
            <person name="Dai P.F."/>
            <person name="Guo W.B."/>
            <person name="Han X.H."/>
            <person name="Huang E.J."/>
            <person name="Li L.F."/>
            <person name="Wei W."/>
            <person name="Gao Y.C."/>
            <person name="Liu J.Z."/>
            <person name="Shao H.Z."/>
            <person name="Wang X."/>
            <person name="Wang C.C."/>
            <person name="Yang T.C."/>
            <person name="Huo Q.B."/>
            <person name="Li W."/>
            <person name="Chen H.Y."/>
            <person name="Chen S.E."/>
            <person name="Zhou L.G."/>
            <person name="Ni X.B."/>
            <person name="Tian J.H."/>
            <person name="Sheng Y."/>
            <person name="Liu T."/>
            <person name="Pan Y.S."/>
            <person name="Xia L.Y."/>
            <person name="Li J."/>
            <person name="Zhao F."/>
            <person name="Cao W.C."/>
        </authorList>
    </citation>
    <scope>NUCLEOTIDE SEQUENCE</scope>
    <source>
        <strain evidence="2">Rsan-2018</strain>
    </source>
</reference>
<keyword evidence="3" id="KW-1185">Reference proteome</keyword>